<keyword evidence="1" id="KW-0472">Membrane</keyword>
<sequence length="106" mass="11466">MMSGIIDLISIGIALLACLFAIVGTIGLFRFSDCYTRLQASSLAATTAPFTIFILSLINAGDVASAFRILLIMVFFLISSPTTTHIISRYAWFSGIIPWTKPGDKS</sequence>
<gene>
    <name evidence="2" type="ordered locus">Spica_0867</name>
</gene>
<feature type="transmembrane region" description="Helical" evidence="1">
    <location>
        <begin position="41"/>
        <end position="60"/>
    </location>
</feature>
<evidence type="ECO:0000256" key="1">
    <source>
        <dbReference type="SAM" id="Phobius"/>
    </source>
</evidence>
<feature type="transmembrane region" description="Helical" evidence="1">
    <location>
        <begin position="66"/>
        <end position="87"/>
    </location>
</feature>
<keyword evidence="3" id="KW-1185">Reference proteome</keyword>
<dbReference type="RefSeq" id="WP_013968332.1">
    <property type="nucleotide sequence ID" value="NC_015732.1"/>
</dbReference>
<dbReference type="HOGENOM" id="CLU_121334_2_3_12"/>
<accession>F8F1G8</accession>
<dbReference type="GO" id="GO:0015385">
    <property type="term" value="F:sodium:proton antiporter activity"/>
    <property type="evidence" value="ECO:0007669"/>
    <property type="project" value="TreeGrafter"/>
</dbReference>
<dbReference type="InterPro" id="IPR005133">
    <property type="entry name" value="PhaG_MnhG_YufB"/>
</dbReference>
<dbReference type="PANTHER" id="PTHR34703">
    <property type="entry name" value="ANTIPORTER SUBUNIT MNHG2-RELATED"/>
    <property type="match status" value="1"/>
</dbReference>
<proteinExistence type="predicted"/>
<dbReference type="OrthoDB" id="371010at2"/>
<keyword evidence="1" id="KW-0812">Transmembrane</keyword>
<dbReference type="PANTHER" id="PTHR34703:SF1">
    <property type="entry name" value="ANTIPORTER SUBUNIT MNHG2-RELATED"/>
    <property type="match status" value="1"/>
</dbReference>
<dbReference type="EMBL" id="CP002868">
    <property type="protein sequence ID" value="AEJ19021.1"/>
    <property type="molecule type" value="Genomic_DNA"/>
</dbReference>
<protein>
    <submittedName>
        <fullName evidence="2">Na+/H+ antiporter subunit</fullName>
    </submittedName>
</protein>
<evidence type="ECO:0000313" key="3">
    <source>
        <dbReference type="Proteomes" id="UP000000503"/>
    </source>
</evidence>
<organism evidence="2 3">
    <name type="scientific">Gracilinema caldarium (strain ATCC 51460 / DSM 7334 / H1)</name>
    <name type="common">Treponema caldarium</name>
    <dbReference type="NCBI Taxonomy" id="744872"/>
    <lineage>
        <taxon>Bacteria</taxon>
        <taxon>Pseudomonadati</taxon>
        <taxon>Spirochaetota</taxon>
        <taxon>Spirochaetia</taxon>
        <taxon>Spirochaetales</taxon>
        <taxon>Breznakiellaceae</taxon>
        <taxon>Gracilinema</taxon>
    </lineage>
</organism>
<feature type="transmembrane region" description="Helical" evidence="1">
    <location>
        <begin position="6"/>
        <end position="29"/>
    </location>
</feature>
<name>F8F1G8_GRAC1</name>
<reference evidence="3" key="1">
    <citation type="journal article" date="2013" name="Stand. Genomic Sci.">
        <title>Genome sequence of the thermophilic fresh-water bacterium Spirochaeta caldaria type strain (H1(T)), reclassification of Spirochaeta caldaria, Spirochaeta stenostrepta, and Spirochaeta zuelzerae in the genus Treponema as Treponema caldaria comb. nov., Treponema stenostrepta comb. nov., and Treponema zuelzerae comb. nov., and emendation of the genus Treponema.</title>
        <authorList>
            <person name="Abt B."/>
            <person name="Goker M."/>
            <person name="Scheuner C."/>
            <person name="Han C."/>
            <person name="Lu M."/>
            <person name="Misra M."/>
            <person name="Lapidus A."/>
            <person name="Nolan M."/>
            <person name="Lucas S."/>
            <person name="Hammon N."/>
            <person name="Deshpande S."/>
            <person name="Cheng J.F."/>
            <person name="Tapia R."/>
            <person name="Goodwin L.A."/>
            <person name="Pitluck S."/>
            <person name="Liolios K."/>
            <person name="Pagani I."/>
            <person name="Ivanova N."/>
            <person name="Mavromatis K."/>
            <person name="Mikhailova N."/>
            <person name="Huntemann M."/>
            <person name="Pati A."/>
            <person name="Chen A."/>
            <person name="Palaniappan K."/>
            <person name="Land M."/>
            <person name="Hauser L."/>
            <person name="Jeffries C.D."/>
            <person name="Rohde M."/>
            <person name="Spring S."/>
            <person name="Gronow S."/>
            <person name="Detter J.C."/>
            <person name="Bristow J."/>
            <person name="Eisen J.A."/>
            <person name="Markowitz V."/>
            <person name="Hugenholtz P."/>
            <person name="Kyrpides N.C."/>
            <person name="Woyke T."/>
            <person name="Klenk H.P."/>
        </authorList>
    </citation>
    <scope>NUCLEOTIDE SEQUENCE</scope>
    <source>
        <strain evidence="3">ATCC 51460 / DSM 7334 / H1</strain>
    </source>
</reference>
<dbReference type="Pfam" id="PF03334">
    <property type="entry name" value="PhaG_MnhG_YufB"/>
    <property type="match status" value="1"/>
</dbReference>
<dbReference type="KEGG" id="scd:Spica_0867"/>
<dbReference type="eggNOG" id="COG1320">
    <property type="taxonomic scope" value="Bacteria"/>
</dbReference>
<evidence type="ECO:0000313" key="2">
    <source>
        <dbReference type="EMBL" id="AEJ19021.1"/>
    </source>
</evidence>
<dbReference type="STRING" id="744872.Spica_0867"/>
<keyword evidence="1" id="KW-1133">Transmembrane helix</keyword>
<dbReference type="Proteomes" id="UP000000503">
    <property type="component" value="Chromosome"/>
</dbReference>
<dbReference type="AlphaFoldDB" id="F8F1G8"/>